<keyword evidence="5 7" id="KW-0472">Membrane</keyword>
<feature type="transmembrane region" description="Helical" evidence="7">
    <location>
        <begin position="258"/>
        <end position="275"/>
    </location>
</feature>
<feature type="compositionally biased region" description="Acidic residues" evidence="6">
    <location>
        <begin position="577"/>
        <end position="592"/>
    </location>
</feature>
<feature type="compositionally biased region" description="Polar residues" evidence="6">
    <location>
        <begin position="1"/>
        <end position="10"/>
    </location>
</feature>
<proteinExistence type="predicted"/>
<keyword evidence="10" id="KW-1185">Reference proteome</keyword>
<evidence type="ECO:0000256" key="4">
    <source>
        <dbReference type="ARBA" id="ARBA00022989"/>
    </source>
</evidence>
<accession>A0A6A6BZ59</accession>
<dbReference type="AlphaFoldDB" id="A0A6A6BZ59"/>
<dbReference type="InterPro" id="IPR036259">
    <property type="entry name" value="MFS_trans_sf"/>
</dbReference>
<feature type="transmembrane region" description="Helical" evidence="7">
    <location>
        <begin position="550"/>
        <end position="570"/>
    </location>
</feature>
<name>A0A6A6BZ59_ZASCE</name>
<organism evidence="9 10">
    <name type="scientific">Zasmidium cellare ATCC 36951</name>
    <dbReference type="NCBI Taxonomy" id="1080233"/>
    <lineage>
        <taxon>Eukaryota</taxon>
        <taxon>Fungi</taxon>
        <taxon>Dikarya</taxon>
        <taxon>Ascomycota</taxon>
        <taxon>Pezizomycotina</taxon>
        <taxon>Dothideomycetes</taxon>
        <taxon>Dothideomycetidae</taxon>
        <taxon>Mycosphaerellales</taxon>
        <taxon>Mycosphaerellaceae</taxon>
        <taxon>Zasmidium</taxon>
    </lineage>
</organism>
<feature type="region of interest" description="Disordered" evidence="6">
    <location>
        <begin position="1"/>
        <end position="80"/>
    </location>
</feature>
<dbReference type="PANTHER" id="PTHR23504:SF39">
    <property type="entry name" value="TRANSPORTER, PUTATIVE (AFU_ORTHOLOGUE AFUA_6G03860)-RELATED"/>
    <property type="match status" value="1"/>
</dbReference>
<dbReference type="PANTHER" id="PTHR23504">
    <property type="entry name" value="MAJOR FACILITATOR SUPERFAMILY DOMAIN-CONTAINING PROTEIN 10"/>
    <property type="match status" value="1"/>
</dbReference>
<evidence type="ECO:0000259" key="8">
    <source>
        <dbReference type="PROSITE" id="PS50850"/>
    </source>
</evidence>
<dbReference type="SUPFAM" id="SSF103473">
    <property type="entry name" value="MFS general substrate transporter"/>
    <property type="match status" value="1"/>
</dbReference>
<sequence length="606" mass="65144">MPSQSSTNNRPGALQSLHHRASGSYHYQTFPTAPPRNAGRPPPKSMKSIDNSSHPNGNHPPSPHLSRSESYSSQNHHHETPLPTGQLAILAVIALAEQTALNSISPYLPDMASTFPEVEEGEIGMYVGLIASAFAAAQFATNFLWGWLSDRIGRKPVVLTGTLLTAACFVAFGFCRTLWQAIVVQALMGLVNGNQGVISTCLGEITDRSNQSRAFTYLPVIYGIGGITGPLVGGLLVLRDNPFKKGHANPYPYLLPNLFSAAVLVIDFVLTAIFLKESLDTASELPPLKRRIESLFSWIWQFTSSHTPTYVRRASKGAHDNQQPYRPLSTNDAIEEDDEEDSVSDDAASDADHHDHLESKDVFNRDTVLLLSSYLIFQLSNISYNSLYPIFSEAKPPTGRALVPEEIGTSLAFAGLITILFQVGVFGKLREKIGNKTTYRAGMAGFVIAFLLMPWVGYKDNADGSGEATNMGKVSLWVELGAILIVKTVASVGGLTSALLLITNSAPSHAVLGTLNGLAQTLSAAGRAVGPFISGSLFSAATRVHPKGEAMAFGIFGGVSFLGFLMSFGIRGANLESDDWDDSNEDDDDEAVVESIDGDASPDGRR</sequence>
<feature type="transmembrane region" description="Helical" evidence="7">
    <location>
        <begin position="214"/>
        <end position="238"/>
    </location>
</feature>
<gene>
    <name evidence="9" type="ORF">M409DRAFT_70629</name>
</gene>
<dbReference type="PRINTS" id="PR01035">
    <property type="entry name" value="TCRTETA"/>
</dbReference>
<evidence type="ECO:0000256" key="2">
    <source>
        <dbReference type="ARBA" id="ARBA00022448"/>
    </source>
</evidence>
<feature type="transmembrane region" description="Helical" evidence="7">
    <location>
        <begin position="476"/>
        <end position="502"/>
    </location>
</feature>
<dbReference type="PROSITE" id="PS50850">
    <property type="entry name" value="MFS"/>
    <property type="match status" value="1"/>
</dbReference>
<feature type="transmembrane region" description="Helical" evidence="7">
    <location>
        <begin position="407"/>
        <end position="426"/>
    </location>
</feature>
<evidence type="ECO:0000256" key="7">
    <source>
        <dbReference type="SAM" id="Phobius"/>
    </source>
</evidence>
<dbReference type="GeneID" id="54572095"/>
<evidence type="ECO:0000256" key="6">
    <source>
        <dbReference type="SAM" id="MobiDB-lite"/>
    </source>
</evidence>
<evidence type="ECO:0000313" key="9">
    <source>
        <dbReference type="EMBL" id="KAF2160087.1"/>
    </source>
</evidence>
<dbReference type="GO" id="GO:0016020">
    <property type="term" value="C:membrane"/>
    <property type="evidence" value="ECO:0007669"/>
    <property type="project" value="UniProtKB-SubCell"/>
</dbReference>
<keyword evidence="2" id="KW-0813">Transport</keyword>
<feature type="domain" description="Major facilitator superfamily (MFS) profile" evidence="8">
    <location>
        <begin position="86"/>
        <end position="575"/>
    </location>
</feature>
<comment type="subcellular location">
    <subcellularLocation>
        <location evidence="1">Membrane</location>
        <topology evidence="1">Multi-pass membrane protein</topology>
    </subcellularLocation>
</comment>
<feature type="region of interest" description="Disordered" evidence="6">
    <location>
        <begin position="577"/>
        <end position="606"/>
    </location>
</feature>
<dbReference type="Proteomes" id="UP000799537">
    <property type="component" value="Unassembled WGS sequence"/>
</dbReference>
<feature type="transmembrane region" description="Helical" evidence="7">
    <location>
        <begin position="368"/>
        <end position="387"/>
    </location>
</feature>
<evidence type="ECO:0000256" key="5">
    <source>
        <dbReference type="ARBA" id="ARBA00023136"/>
    </source>
</evidence>
<dbReference type="GO" id="GO:0022857">
    <property type="term" value="F:transmembrane transporter activity"/>
    <property type="evidence" value="ECO:0007669"/>
    <property type="project" value="InterPro"/>
</dbReference>
<dbReference type="InterPro" id="IPR020846">
    <property type="entry name" value="MFS_dom"/>
</dbReference>
<evidence type="ECO:0000256" key="1">
    <source>
        <dbReference type="ARBA" id="ARBA00004141"/>
    </source>
</evidence>
<dbReference type="Gene3D" id="1.20.1250.20">
    <property type="entry name" value="MFS general substrate transporter like domains"/>
    <property type="match status" value="1"/>
</dbReference>
<feature type="transmembrane region" description="Helical" evidence="7">
    <location>
        <begin position="438"/>
        <end position="456"/>
    </location>
</feature>
<keyword evidence="4 7" id="KW-1133">Transmembrane helix</keyword>
<evidence type="ECO:0000313" key="10">
    <source>
        <dbReference type="Proteomes" id="UP000799537"/>
    </source>
</evidence>
<dbReference type="InterPro" id="IPR011701">
    <property type="entry name" value="MFS"/>
</dbReference>
<dbReference type="CDD" id="cd17330">
    <property type="entry name" value="MFS_SLC46_TetA_like"/>
    <property type="match status" value="1"/>
</dbReference>
<dbReference type="Pfam" id="PF07690">
    <property type="entry name" value="MFS_1"/>
    <property type="match status" value="1"/>
</dbReference>
<reference evidence="9" key="1">
    <citation type="journal article" date="2020" name="Stud. Mycol.">
        <title>101 Dothideomycetes genomes: a test case for predicting lifestyles and emergence of pathogens.</title>
        <authorList>
            <person name="Haridas S."/>
            <person name="Albert R."/>
            <person name="Binder M."/>
            <person name="Bloem J."/>
            <person name="Labutti K."/>
            <person name="Salamov A."/>
            <person name="Andreopoulos B."/>
            <person name="Baker S."/>
            <person name="Barry K."/>
            <person name="Bills G."/>
            <person name="Bluhm B."/>
            <person name="Cannon C."/>
            <person name="Castanera R."/>
            <person name="Culley D."/>
            <person name="Daum C."/>
            <person name="Ezra D."/>
            <person name="Gonzalez J."/>
            <person name="Henrissat B."/>
            <person name="Kuo A."/>
            <person name="Liang C."/>
            <person name="Lipzen A."/>
            <person name="Lutzoni F."/>
            <person name="Magnuson J."/>
            <person name="Mondo S."/>
            <person name="Nolan M."/>
            <person name="Ohm R."/>
            <person name="Pangilinan J."/>
            <person name="Park H.-J."/>
            <person name="Ramirez L."/>
            <person name="Alfaro M."/>
            <person name="Sun H."/>
            <person name="Tritt A."/>
            <person name="Yoshinaga Y."/>
            <person name="Zwiers L.-H."/>
            <person name="Turgeon B."/>
            <person name="Goodwin S."/>
            <person name="Spatafora J."/>
            <person name="Crous P."/>
            <person name="Grigoriev I."/>
        </authorList>
    </citation>
    <scope>NUCLEOTIDE SEQUENCE</scope>
    <source>
        <strain evidence="9">ATCC 36951</strain>
    </source>
</reference>
<evidence type="ECO:0000256" key="3">
    <source>
        <dbReference type="ARBA" id="ARBA00022692"/>
    </source>
</evidence>
<dbReference type="InterPro" id="IPR001958">
    <property type="entry name" value="Tet-R_TetA/multi-R_MdtG-like"/>
</dbReference>
<feature type="transmembrane region" description="Helical" evidence="7">
    <location>
        <begin position="157"/>
        <end position="174"/>
    </location>
</feature>
<dbReference type="EMBL" id="ML993629">
    <property type="protein sequence ID" value="KAF2160087.1"/>
    <property type="molecule type" value="Genomic_DNA"/>
</dbReference>
<dbReference type="OrthoDB" id="10262656at2759"/>
<dbReference type="RefSeq" id="XP_033660976.1">
    <property type="nucleotide sequence ID" value="XM_033818823.1"/>
</dbReference>
<keyword evidence="3 7" id="KW-0812">Transmembrane</keyword>
<protein>
    <recommendedName>
        <fullName evidence="8">Major facilitator superfamily (MFS) profile domain-containing protein</fullName>
    </recommendedName>
</protein>
<feature type="transmembrane region" description="Helical" evidence="7">
    <location>
        <begin position="123"/>
        <end position="145"/>
    </location>
</feature>